<dbReference type="KEGG" id="lti:JW886_07630"/>
<dbReference type="AlphaFoldDB" id="A0AA45KFI6"/>
<gene>
    <name evidence="1" type="ORF">JW886_07630</name>
</gene>
<keyword evidence="2" id="KW-1185">Reference proteome</keyword>
<sequence length="45" mass="5407">MKLMCKLFRHKWVQYHYALATCVRCNATRINRSDLDESENVFGEE</sequence>
<proteinExistence type="predicted"/>
<evidence type="ECO:0000313" key="1">
    <source>
        <dbReference type="EMBL" id="QSE76329.1"/>
    </source>
</evidence>
<dbReference type="InterPro" id="IPR012455">
    <property type="entry name" value="DUF1660"/>
</dbReference>
<dbReference type="EMBL" id="CP070872">
    <property type="protein sequence ID" value="QSE76329.1"/>
    <property type="molecule type" value="Genomic_DNA"/>
</dbReference>
<reference evidence="1 2" key="1">
    <citation type="submission" date="2021-02" db="EMBL/GenBank/DDBJ databases">
        <title>Complete genome sequence of Lactococcus lactis strain K_LL004.</title>
        <authorList>
            <person name="Kim H.B."/>
        </authorList>
    </citation>
    <scope>NUCLEOTIDE SEQUENCE [LARGE SCALE GENOMIC DNA]</scope>
    <source>
        <strain evidence="1 2">K_LL004</strain>
    </source>
</reference>
<accession>A0AA45KFI6</accession>
<protein>
    <submittedName>
        <fullName evidence="1">Uncharacterized protein</fullName>
    </submittedName>
</protein>
<dbReference type="Proteomes" id="UP000663608">
    <property type="component" value="Chromosome"/>
</dbReference>
<dbReference type="RefSeq" id="WP_205871763.1">
    <property type="nucleotide sequence ID" value="NZ_CP070872.1"/>
</dbReference>
<dbReference type="Pfam" id="PF07874">
    <property type="entry name" value="DUF1660"/>
    <property type="match status" value="1"/>
</dbReference>
<evidence type="ECO:0000313" key="2">
    <source>
        <dbReference type="Proteomes" id="UP000663608"/>
    </source>
</evidence>
<organism evidence="1 2">
    <name type="scientific">Lactococcus taiwanensis</name>
    <dbReference type="NCBI Taxonomy" id="1151742"/>
    <lineage>
        <taxon>Bacteria</taxon>
        <taxon>Bacillati</taxon>
        <taxon>Bacillota</taxon>
        <taxon>Bacilli</taxon>
        <taxon>Lactobacillales</taxon>
        <taxon>Streptococcaceae</taxon>
        <taxon>Lactococcus</taxon>
    </lineage>
</organism>
<name>A0AA45KFI6_9LACT</name>